<comment type="caution">
    <text evidence="1">The sequence shown here is derived from an EMBL/GenBank/DDBJ whole genome shotgun (WGS) entry which is preliminary data.</text>
</comment>
<dbReference type="Gene3D" id="3.30.110.170">
    <property type="entry name" value="Protein of unknown function (DUF541), domain 1"/>
    <property type="match status" value="1"/>
</dbReference>
<dbReference type="AlphaFoldDB" id="A0A451GF17"/>
<evidence type="ECO:0000313" key="1">
    <source>
        <dbReference type="EMBL" id="RWU11717.1"/>
    </source>
</evidence>
<proteinExistence type="predicted"/>
<dbReference type="Proteomes" id="UP000288789">
    <property type="component" value="Unassembled WGS sequence"/>
</dbReference>
<protein>
    <submittedName>
        <fullName evidence="1">DUF541 domain-containing protein</fullName>
    </submittedName>
</protein>
<dbReference type="PANTHER" id="PTHR34387:SF2">
    <property type="entry name" value="SLR1258 PROTEIN"/>
    <property type="match status" value="1"/>
</dbReference>
<sequence>MVLWSKPRCFSFWCNSRALCSRRARRRIKTSSACCILFSCSICTYLHSPHGGVMTARKMSILLIGCLTLAACQPITQEPRTLTVSSHADIEVEPDQVNINLSINREGQDLTLLKQEIDTTTAAIITFLREQQIDDRDIRSYQINASPRYDYKDGERLQRGYTATRQVSVLLRQVSNYDTIINQALEVGATHILNSEFLVSETEALYQQVLEQAVVNARAKADKMARAANSAVVDVLQIQESSQTPVRYEATMRMQQAADVSLPGTNKIRAQVQVTYQLE</sequence>
<dbReference type="OrthoDB" id="6381835at2"/>
<name>A0A451GF17_9GAMM</name>
<keyword evidence="2" id="KW-1185">Reference proteome</keyword>
<gene>
    <name evidence="1" type="ORF">EGC76_05520</name>
</gene>
<dbReference type="PANTHER" id="PTHR34387">
    <property type="entry name" value="SLR1258 PROTEIN"/>
    <property type="match status" value="1"/>
</dbReference>
<accession>A0A451GF17</accession>
<dbReference type="InterPro" id="IPR052022">
    <property type="entry name" value="26kDa_periplasmic_antigen"/>
</dbReference>
<dbReference type="GO" id="GO:0006974">
    <property type="term" value="P:DNA damage response"/>
    <property type="evidence" value="ECO:0007669"/>
    <property type="project" value="TreeGrafter"/>
</dbReference>
<dbReference type="EMBL" id="RSFE01000003">
    <property type="protein sequence ID" value="RWU11717.1"/>
    <property type="molecule type" value="Genomic_DNA"/>
</dbReference>
<evidence type="ECO:0000313" key="2">
    <source>
        <dbReference type="Proteomes" id="UP000288789"/>
    </source>
</evidence>
<organism evidence="1 2">
    <name type="scientific">Pseudidiomarina gelatinasegens</name>
    <dbReference type="NCBI Taxonomy" id="2487740"/>
    <lineage>
        <taxon>Bacteria</taxon>
        <taxon>Pseudomonadati</taxon>
        <taxon>Pseudomonadota</taxon>
        <taxon>Gammaproteobacteria</taxon>
        <taxon>Alteromonadales</taxon>
        <taxon>Idiomarinaceae</taxon>
        <taxon>Pseudidiomarina</taxon>
    </lineage>
</organism>
<dbReference type="Gene3D" id="3.30.70.2970">
    <property type="entry name" value="Protein of unknown function (DUF541), domain 2"/>
    <property type="match status" value="1"/>
</dbReference>
<dbReference type="Pfam" id="PF04402">
    <property type="entry name" value="SIMPL"/>
    <property type="match status" value="1"/>
</dbReference>
<reference evidence="1 2" key="1">
    <citation type="submission" date="2018-12" db="EMBL/GenBank/DDBJ databases">
        <authorList>
            <person name="Li A."/>
            <person name="Zhang M."/>
            <person name="Zhu H."/>
        </authorList>
    </citation>
    <scope>NUCLEOTIDE SEQUENCE [LARGE SCALE GENOMIC DNA]</scope>
    <source>
        <strain evidence="1 2">R04H25</strain>
    </source>
</reference>
<dbReference type="InterPro" id="IPR007497">
    <property type="entry name" value="SIMPL/DUF541"/>
</dbReference>